<accession>A0A7I4XWU9</accession>
<sequence length="393" mass="44431">MFPNGSALTEDHALNGLPQLGKLVRGILEKSIKKVSERDAAIRDIVTIVSNCTSFYISGADTNIYPLSTLISDLCSLALLEVKENGEKLGKNRVSCKTTCFELAINVLNKLCGRQLLSEDCAVFLDFIFIIIHEPFVNSQIWVEDEISNVLAKFVVSSSSFIVDTHFQKLWSLVWYRFSFVVLSNGRSSCNYLRIAVVLLKNLHKTSMISGDSGQKLINDLIEKFFTAIKKKDINKWNSQIVFALDLLSLLIDEWGIECRDSLLVHCIPLAETIVEMLDFSSSTPSDLDVTWRFFDRLFHLAVPDCRPSCLVPNEAYCLAQSACDVLRRALLSLTLSRVDYDLKHEYVPLFTRILLIADYTPAGDLDVSMASYTQRSKRRRKLDCLDVSFVLR</sequence>
<proteinExistence type="predicted"/>
<protein>
    <submittedName>
        <fullName evidence="2">ATR homolog</fullName>
    </submittedName>
</protein>
<reference evidence="2" key="1">
    <citation type="submission" date="2020-12" db="UniProtKB">
        <authorList>
            <consortium name="WormBaseParasite"/>
        </authorList>
    </citation>
    <scope>IDENTIFICATION</scope>
    <source>
        <strain evidence="2">MHco3</strain>
    </source>
</reference>
<dbReference type="OrthoDB" id="5864597at2759"/>
<evidence type="ECO:0000313" key="1">
    <source>
        <dbReference type="Proteomes" id="UP000025227"/>
    </source>
</evidence>
<keyword evidence="1" id="KW-1185">Reference proteome</keyword>
<dbReference type="WBParaSite" id="HCON_00022622-00001">
    <property type="protein sequence ID" value="HCON_00022622-00001"/>
    <property type="gene ID" value="HCON_00022622"/>
</dbReference>
<name>A0A7I4XWU9_HAECO</name>
<dbReference type="AlphaFoldDB" id="A0A7I4XWU9"/>
<dbReference type="Proteomes" id="UP000025227">
    <property type="component" value="Unplaced"/>
</dbReference>
<evidence type="ECO:0000313" key="2">
    <source>
        <dbReference type="WBParaSite" id="HCON_00022622-00001"/>
    </source>
</evidence>
<organism evidence="1 2">
    <name type="scientific">Haemonchus contortus</name>
    <name type="common">Barber pole worm</name>
    <dbReference type="NCBI Taxonomy" id="6289"/>
    <lineage>
        <taxon>Eukaryota</taxon>
        <taxon>Metazoa</taxon>
        <taxon>Ecdysozoa</taxon>
        <taxon>Nematoda</taxon>
        <taxon>Chromadorea</taxon>
        <taxon>Rhabditida</taxon>
        <taxon>Rhabditina</taxon>
        <taxon>Rhabditomorpha</taxon>
        <taxon>Strongyloidea</taxon>
        <taxon>Trichostrongylidae</taxon>
        <taxon>Haemonchus</taxon>
    </lineage>
</organism>